<evidence type="ECO:0000313" key="2">
    <source>
        <dbReference type="Proteomes" id="UP000299102"/>
    </source>
</evidence>
<dbReference type="EMBL" id="BGZK01000056">
    <property type="protein sequence ID" value="GBP13336.1"/>
    <property type="molecule type" value="Genomic_DNA"/>
</dbReference>
<dbReference type="AlphaFoldDB" id="A0A4C1TGJ7"/>
<dbReference type="Proteomes" id="UP000299102">
    <property type="component" value="Unassembled WGS sequence"/>
</dbReference>
<proteinExistence type="predicted"/>
<protein>
    <submittedName>
        <fullName evidence="1">Uncharacterized protein</fullName>
    </submittedName>
</protein>
<reference evidence="1 2" key="1">
    <citation type="journal article" date="2019" name="Commun. Biol.">
        <title>The bagworm genome reveals a unique fibroin gene that provides high tensile strength.</title>
        <authorList>
            <person name="Kono N."/>
            <person name="Nakamura H."/>
            <person name="Ohtoshi R."/>
            <person name="Tomita M."/>
            <person name="Numata K."/>
            <person name="Arakawa K."/>
        </authorList>
    </citation>
    <scope>NUCLEOTIDE SEQUENCE [LARGE SCALE GENOMIC DNA]</scope>
</reference>
<comment type="caution">
    <text evidence="1">The sequence shown here is derived from an EMBL/GenBank/DDBJ whole genome shotgun (WGS) entry which is preliminary data.</text>
</comment>
<sequence length="66" mass="7332">MRSAGIECRRRVTAVGCLLEGRDDDFAPFISHPTAFPALIKANNKSLQCARDTRSDRSALEVERIV</sequence>
<keyword evidence="2" id="KW-1185">Reference proteome</keyword>
<evidence type="ECO:0000313" key="1">
    <source>
        <dbReference type="EMBL" id="GBP13336.1"/>
    </source>
</evidence>
<gene>
    <name evidence="1" type="ORF">EVAR_8247_1</name>
</gene>
<organism evidence="1 2">
    <name type="scientific">Eumeta variegata</name>
    <name type="common">Bagworm moth</name>
    <name type="synonym">Eumeta japonica</name>
    <dbReference type="NCBI Taxonomy" id="151549"/>
    <lineage>
        <taxon>Eukaryota</taxon>
        <taxon>Metazoa</taxon>
        <taxon>Ecdysozoa</taxon>
        <taxon>Arthropoda</taxon>
        <taxon>Hexapoda</taxon>
        <taxon>Insecta</taxon>
        <taxon>Pterygota</taxon>
        <taxon>Neoptera</taxon>
        <taxon>Endopterygota</taxon>
        <taxon>Lepidoptera</taxon>
        <taxon>Glossata</taxon>
        <taxon>Ditrysia</taxon>
        <taxon>Tineoidea</taxon>
        <taxon>Psychidae</taxon>
        <taxon>Oiketicinae</taxon>
        <taxon>Eumeta</taxon>
    </lineage>
</organism>
<accession>A0A4C1TGJ7</accession>
<name>A0A4C1TGJ7_EUMVA</name>